<proteinExistence type="predicted"/>
<reference evidence="3" key="1">
    <citation type="submission" date="2021-09" db="EMBL/GenBank/DDBJ databases">
        <authorList>
            <consortium name="AG Swart"/>
            <person name="Singh M."/>
            <person name="Singh A."/>
            <person name="Seah K."/>
            <person name="Emmerich C."/>
        </authorList>
    </citation>
    <scope>NUCLEOTIDE SEQUENCE</scope>
    <source>
        <strain evidence="3">ATCC30299</strain>
    </source>
</reference>
<evidence type="ECO:0000313" key="3">
    <source>
        <dbReference type="EMBL" id="CAG9323165.1"/>
    </source>
</evidence>
<keyword evidence="4" id="KW-1185">Reference proteome</keyword>
<feature type="compositionally biased region" description="Polar residues" evidence="2">
    <location>
        <begin position="287"/>
        <end position="303"/>
    </location>
</feature>
<evidence type="ECO:0000313" key="4">
    <source>
        <dbReference type="Proteomes" id="UP001162131"/>
    </source>
</evidence>
<feature type="compositionally biased region" description="Basic and acidic residues" evidence="2">
    <location>
        <begin position="309"/>
        <end position="318"/>
    </location>
</feature>
<dbReference type="AlphaFoldDB" id="A0AAU9JI34"/>
<gene>
    <name evidence="3" type="ORF">BSTOLATCC_MIC33067</name>
</gene>
<evidence type="ECO:0000256" key="2">
    <source>
        <dbReference type="SAM" id="MobiDB-lite"/>
    </source>
</evidence>
<dbReference type="Proteomes" id="UP001162131">
    <property type="component" value="Unassembled WGS sequence"/>
</dbReference>
<feature type="region of interest" description="Disordered" evidence="2">
    <location>
        <begin position="285"/>
        <end position="318"/>
    </location>
</feature>
<sequence>MADISFTSYLNRNIEELNVKIKTASFITSSLDFSTSKIIQKIRQRKLIIAEQQDVTSIINKHSSKIDSQVEKMNKSRLEHAKIQKELLTRRLEDLDSSIKMLETSNDSNISPKKTQQKYELDEDSERKIKDFKALAKRLQREKEMRRLMKEKDQSYYHLKLIAEAEEARRIEIENEEMWKINKQKQIEELKEKARIRKEELEHQKQIFREKSPDFSKPFYIVMEEKYKNEIEMPELEKRKIELAKKRQQVQPISLEEILDHAKKYKEITKEAQLRREREKHKWGMDNSIQSFTTPSRTQTYYDSESKEEELKRDHDERLKKREKQKRYGEIVRELFYPTIDEKKRFEIQKIKDRLNLPKILKPIKESTYEKLNRSTDAIQGIEKKPKKVKKERNISEHVSKTPDVKSKTIVVDYLAERRAEKSHLEHDLHRLFTKQEVHWNDDFSDIPFAEKAKLIKEKSKSIEKTARMHEILAKSTSPTHPEALKIEEHINEMLLQAVRAKLNLISSA</sequence>
<comment type="caution">
    <text evidence="3">The sequence shown here is derived from an EMBL/GenBank/DDBJ whole genome shotgun (WGS) entry which is preliminary data.</text>
</comment>
<organism evidence="3 4">
    <name type="scientific">Blepharisma stoltei</name>
    <dbReference type="NCBI Taxonomy" id="1481888"/>
    <lineage>
        <taxon>Eukaryota</taxon>
        <taxon>Sar</taxon>
        <taxon>Alveolata</taxon>
        <taxon>Ciliophora</taxon>
        <taxon>Postciliodesmatophora</taxon>
        <taxon>Heterotrichea</taxon>
        <taxon>Heterotrichida</taxon>
        <taxon>Blepharismidae</taxon>
        <taxon>Blepharisma</taxon>
    </lineage>
</organism>
<keyword evidence="1" id="KW-0175">Coiled coil</keyword>
<evidence type="ECO:0000256" key="1">
    <source>
        <dbReference type="SAM" id="Coils"/>
    </source>
</evidence>
<protein>
    <submittedName>
        <fullName evidence="3">Uncharacterized protein</fullName>
    </submittedName>
</protein>
<dbReference type="EMBL" id="CAJZBQ010000033">
    <property type="protein sequence ID" value="CAG9323165.1"/>
    <property type="molecule type" value="Genomic_DNA"/>
</dbReference>
<accession>A0AAU9JI34</accession>
<name>A0AAU9JI34_9CILI</name>
<feature type="coiled-coil region" evidence="1">
    <location>
        <begin position="180"/>
        <end position="211"/>
    </location>
</feature>
<feature type="coiled-coil region" evidence="1">
    <location>
        <begin position="78"/>
        <end position="142"/>
    </location>
</feature>